<feature type="transmembrane region" description="Helical" evidence="1">
    <location>
        <begin position="52"/>
        <end position="73"/>
    </location>
</feature>
<proteinExistence type="predicted"/>
<name>A0A1F8GAT0_9BACT</name>
<feature type="transmembrane region" description="Helical" evidence="1">
    <location>
        <begin position="94"/>
        <end position="116"/>
    </location>
</feature>
<dbReference type="EMBL" id="MGKI01000011">
    <property type="protein sequence ID" value="OGN22492.1"/>
    <property type="molecule type" value="Genomic_DNA"/>
</dbReference>
<keyword evidence="1" id="KW-0812">Transmembrane</keyword>
<feature type="transmembrane region" description="Helical" evidence="1">
    <location>
        <begin position="7"/>
        <end position="28"/>
    </location>
</feature>
<dbReference type="AlphaFoldDB" id="A0A1F8GAT0"/>
<dbReference type="STRING" id="1802694.A2918_01885"/>
<gene>
    <name evidence="2" type="ORF">A2918_01885</name>
</gene>
<comment type="caution">
    <text evidence="2">The sequence shown here is derived from an EMBL/GenBank/DDBJ whole genome shotgun (WGS) entry which is preliminary data.</text>
</comment>
<accession>A0A1F8GAT0</accession>
<sequence>MKYFTSYKAVFIALVVILIGGTAFIYYLDYRVSLCFNKTNVLFMCSQFMTSFRYLFFPLWFAALVIIQVLYLVDKKKENNQVGADSSLPVQNKVALSKWVYFGLALSLGIISYLFWLRALNFLSKIGILKVNDLGLGFISVGILAIFLTGIVIIPLYARVLVKGEKKILQLAIIFFFSSLIFFPVYSFRSLKPFPFKYWFNYPTNYSECVEAGGKVMIEYKGPKCDLGQYPWGEMSFTMRKK</sequence>
<evidence type="ECO:0000313" key="2">
    <source>
        <dbReference type="EMBL" id="OGN22492.1"/>
    </source>
</evidence>
<keyword evidence="1" id="KW-0472">Membrane</keyword>
<keyword evidence="1" id="KW-1133">Transmembrane helix</keyword>
<dbReference type="Proteomes" id="UP000178227">
    <property type="component" value="Unassembled WGS sequence"/>
</dbReference>
<feature type="transmembrane region" description="Helical" evidence="1">
    <location>
        <begin position="136"/>
        <end position="156"/>
    </location>
</feature>
<evidence type="ECO:0000313" key="3">
    <source>
        <dbReference type="Proteomes" id="UP000178227"/>
    </source>
</evidence>
<feature type="transmembrane region" description="Helical" evidence="1">
    <location>
        <begin position="168"/>
        <end position="188"/>
    </location>
</feature>
<protein>
    <submittedName>
        <fullName evidence="2">Uncharacterized protein</fullName>
    </submittedName>
</protein>
<organism evidence="2 3">
    <name type="scientific">Candidatus Yanofskybacteria bacterium RIFCSPLOWO2_01_FULL_42_49</name>
    <dbReference type="NCBI Taxonomy" id="1802694"/>
    <lineage>
        <taxon>Bacteria</taxon>
        <taxon>Candidatus Yanofskyibacteriota</taxon>
    </lineage>
</organism>
<evidence type="ECO:0000256" key="1">
    <source>
        <dbReference type="SAM" id="Phobius"/>
    </source>
</evidence>
<reference evidence="2 3" key="1">
    <citation type="journal article" date="2016" name="Nat. Commun.">
        <title>Thousands of microbial genomes shed light on interconnected biogeochemical processes in an aquifer system.</title>
        <authorList>
            <person name="Anantharaman K."/>
            <person name="Brown C.T."/>
            <person name="Hug L.A."/>
            <person name="Sharon I."/>
            <person name="Castelle C.J."/>
            <person name="Probst A.J."/>
            <person name="Thomas B.C."/>
            <person name="Singh A."/>
            <person name="Wilkins M.J."/>
            <person name="Karaoz U."/>
            <person name="Brodie E.L."/>
            <person name="Williams K.H."/>
            <person name="Hubbard S.S."/>
            <person name="Banfield J.F."/>
        </authorList>
    </citation>
    <scope>NUCLEOTIDE SEQUENCE [LARGE SCALE GENOMIC DNA]</scope>
</reference>